<keyword evidence="2" id="KW-1185">Reference proteome</keyword>
<dbReference type="EMBL" id="AGNL01018420">
    <property type="protein sequence ID" value="EJK63121.1"/>
    <property type="molecule type" value="Genomic_DNA"/>
</dbReference>
<reference evidence="1 2" key="1">
    <citation type="journal article" date="2012" name="Genome Biol.">
        <title>Genome and low-iron response of an oceanic diatom adapted to chronic iron limitation.</title>
        <authorList>
            <person name="Lommer M."/>
            <person name="Specht M."/>
            <person name="Roy A.S."/>
            <person name="Kraemer L."/>
            <person name="Andreson R."/>
            <person name="Gutowska M.A."/>
            <person name="Wolf J."/>
            <person name="Bergner S.V."/>
            <person name="Schilhabel M.B."/>
            <person name="Klostermeier U.C."/>
            <person name="Beiko R.G."/>
            <person name="Rosenstiel P."/>
            <person name="Hippler M."/>
            <person name="Laroche J."/>
        </authorList>
    </citation>
    <scope>NUCLEOTIDE SEQUENCE [LARGE SCALE GENOMIC DNA]</scope>
    <source>
        <strain evidence="1 2">CCMP1005</strain>
    </source>
</reference>
<proteinExistence type="predicted"/>
<dbReference type="Proteomes" id="UP000266841">
    <property type="component" value="Unassembled WGS sequence"/>
</dbReference>
<comment type="caution">
    <text evidence="1">The sequence shown here is derived from an EMBL/GenBank/DDBJ whole genome shotgun (WGS) entry which is preliminary data.</text>
</comment>
<protein>
    <submittedName>
        <fullName evidence="1">Uncharacterized protein</fullName>
    </submittedName>
</protein>
<dbReference type="OrthoDB" id="44193at2759"/>
<evidence type="ECO:0000313" key="1">
    <source>
        <dbReference type="EMBL" id="EJK63121.1"/>
    </source>
</evidence>
<accession>K0SQ46</accession>
<sequence length="512" mass="55403">MEATAFGFLSPPFSGQASPHSTLAFVGDGRTLTSRGIGRGGVTLALDAVLNDAQTCVESAIVVARRPQLTCVVVDSALSTSSLLATGLTNPSPLQNEVRRWIHSTSISSSSNEISSSVILASSNRPDRPPSPDEMQSSVILASSNGPERPPSPDEIQTLQKAFAAFYGAERDTKLANDLFTQTIDVWERTMQSADETAGLYRVRGDVNMELFQPMKAESDYGTAIQLLQGPDGSKADPEELPASLIGRARAIRSLGSSATKRQALQASTDYETYFSLTSRLDDNDDLSKKGDANTFSAAIVDGVSRNPYATWEWGMVSRVAEQFDRASEIHRLASNSFRDIGDIPRSVISDLDRGIDLAAGLESSNKDFAKKLATVQKILEDSIESDVNVQGRDIELLQRLVGKEGEARTALAGLLWSSNQKAAAEAQYGTACSRLDELNADYQARESDRIKRGAPPPLKPRGASLGFSIDDLPGADEASCSRFKNDKYVDEKLVWNAGLREKVRKFLSLGR</sequence>
<dbReference type="eggNOG" id="ENOG502SGIH">
    <property type="taxonomic scope" value="Eukaryota"/>
</dbReference>
<organism evidence="1 2">
    <name type="scientific">Thalassiosira oceanica</name>
    <name type="common">Marine diatom</name>
    <dbReference type="NCBI Taxonomy" id="159749"/>
    <lineage>
        <taxon>Eukaryota</taxon>
        <taxon>Sar</taxon>
        <taxon>Stramenopiles</taxon>
        <taxon>Ochrophyta</taxon>
        <taxon>Bacillariophyta</taxon>
        <taxon>Coscinodiscophyceae</taxon>
        <taxon>Thalassiosirophycidae</taxon>
        <taxon>Thalassiosirales</taxon>
        <taxon>Thalassiosiraceae</taxon>
        <taxon>Thalassiosira</taxon>
    </lineage>
</organism>
<dbReference type="AlphaFoldDB" id="K0SQ46"/>
<name>K0SQ46_THAOC</name>
<dbReference type="OMA" id="CSRFKND"/>
<evidence type="ECO:0000313" key="2">
    <source>
        <dbReference type="Proteomes" id="UP000266841"/>
    </source>
</evidence>
<gene>
    <name evidence="1" type="ORF">THAOC_16240</name>
</gene>